<evidence type="ECO:0000256" key="11">
    <source>
        <dbReference type="SAM" id="MobiDB-lite"/>
    </source>
</evidence>
<evidence type="ECO:0000256" key="3">
    <source>
        <dbReference type="ARBA" id="ARBA00013634"/>
    </source>
</evidence>
<evidence type="ECO:0000256" key="8">
    <source>
        <dbReference type="ARBA" id="ARBA00025193"/>
    </source>
</evidence>
<keyword evidence="4" id="KW-0805">Transcription regulation</keyword>
<gene>
    <name evidence="12" type="ORF">ODALV1_LOCUS6724</name>
</gene>
<proteinExistence type="inferred from homology"/>
<dbReference type="EMBL" id="CAXLJM020000020">
    <property type="protein sequence ID" value="CAL8087394.1"/>
    <property type="molecule type" value="Genomic_DNA"/>
</dbReference>
<comment type="caution">
    <text evidence="12">The sequence shown here is derived from an EMBL/GenBank/DDBJ whole genome shotgun (WGS) entry which is preliminary data.</text>
</comment>
<protein>
    <recommendedName>
        <fullName evidence="3">snRNA-activating protein complex subunit 3</fullName>
    </recommendedName>
    <alternativeName>
        <fullName evidence="10">Small nuclear RNA-activating complex polypeptide 3</fullName>
    </alternativeName>
</protein>
<evidence type="ECO:0000256" key="1">
    <source>
        <dbReference type="ARBA" id="ARBA00004123"/>
    </source>
</evidence>
<evidence type="ECO:0000256" key="2">
    <source>
        <dbReference type="ARBA" id="ARBA00010410"/>
    </source>
</evidence>
<evidence type="ECO:0000256" key="5">
    <source>
        <dbReference type="ARBA" id="ARBA00023125"/>
    </source>
</evidence>
<evidence type="ECO:0000256" key="6">
    <source>
        <dbReference type="ARBA" id="ARBA00023163"/>
    </source>
</evidence>
<evidence type="ECO:0000313" key="12">
    <source>
        <dbReference type="EMBL" id="CAL8087394.1"/>
    </source>
</evidence>
<dbReference type="Pfam" id="PF12251">
    <property type="entry name" value="SNAPC3"/>
    <property type="match status" value="1"/>
</dbReference>
<organism evidence="12 13">
    <name type="scientific">Orchesella dallaii</name>
    <dbReference type="NCBI Taxonomy" id="48710"/>
    <lineage>
        <taxon>Eukaryota</taxon>
        <taxon>Metazoa</taxon>
        <taxon>Ecdysozoa</taxon>
        <taxon>Arthropoda</taxon>
        <taxon>Hexapoda</taxon>
        <taxon>Collembola</taxon>
        <taxon>Entomobryomorpha</taxon>
        <taxon>Entomobryoidea</taxon>
        <taxon>Orchesellidae</taxon>
        <taxon>Orchesellinae</taxon>
        <taxon>Orchesella</taxon>
    </lineage>
</organism>
<dbReference type="PANTHER" id="PTHR13421">
    <property type="entry name" value="SNRNA-ACTIVATING PROTEIN COMPLEX SUBUNIT 3"/>
    <property type="match status" value="1"/>
</dbReference>
<comment type="subunit">
    <text evidence="9">Part of the SNAPc complex composed of 5 subunits: SNAPC1, SNAPC2, SNAPC3, SNAPC4 and SNAPC5. SNAPC3 interacts with SNAPC1.</text>
</comment>
<accession>A0ABP1Q4W3</accession>
<dbReference type="PANTHER" id="PTHR13421:SF16">
    <property type="entry name" value="SNRNA-ACTIVATING PROTEIN COMPLEX SUBUNIT 3"/>
    <property type="match status" value="1"/>
</dbReference>
<keyword evidence="6" id="KW-0804">Transcription</keyword>
<comment type="subcellular location">
    <subcellularLocation>
        <location evidence="1">Nucleus</location>
    </subcellularLocation>
</comment>
<evidence type="ECO:0000256" key="10">
    <source>
        <dbReference type="ARBA" id="ARBA00029606"/>
    </source>
</evidence>
<keyword evidence="7" id="KW-0539">Nucleus</keyword>
<keyword evidence="13" id="KW-1185">Reference proteome</keyword>
<dbReference type="InterPro" id="IPR022042">
    <property type="entry name" value="snRNA-activating_su3"/>
</dbReference>
<dbReference type="Proteomes" id="UP001642540">
    <property type="component" value="Unassembled WGS sequence"/>
</dbReference>
<reference evidence="12 13" key="1">
    <citation type="submission" date="2024-08" db="EMBL/GenBank/DDBJ databases">
        <authorList>
            <person name="Cucini C."/>
            <person name="Frati F."/>
        </authorList>
    </citation>
    <scope>NUCLEOTIDE SEQUENCE [LARGE SCALE GENOMIC DNA]</scope>
</reference>
<keyword evidence="5" id="KW-0238">DNA-binding</keyword>
<comment type="similarity">
    <text evidence="2">Belongs to the SNAPC3/SRD2 family.</text>
</comment>
<feature type="region of interest" description="Disordered" evidence="11">
    <location>
        <begin position="277"/>
        <end position="303"/>
    </location>
</feature>
<evidence type="ECO:0000313" key="13">
    <source>
        <dbReference type="Proteomes" id="UP001642540"/>
    </source>
</evidence>
<evidence type="ECO:0000256" key="7">
    <source>
        <dbReference type="ARBA" id="ARBA00023242"/>
    </source>
</evidence>
<comment type="function">
    <text evidence="8">Part of the SNAPc complex required for the transcription of both RNA polymerase II and III small-nuclear RNA genes. Binds to the proximal sequence element (PSE), a non-TATA-box basal promoter element common to these 2 types of genes. Recruits TBP and BRF2 to the U6 snRNA TATA box.</text>
</comment>
<name>A0ABP1Q4W3_9HEXA</name>
<evidence type="ECO:0000256" key="9">
    <source>
        <dbReference type="ARBA" id="ARBA00025958"/>
    </source>
</evidence>
<evidence type="ECO:0000256" key="4">
    <source>
        <dbReference type="ARBA" id="ARBA00023015"/>
    </source>
</evidence>
<sequence>MDTIFFPDARRWISPSTNLGVCVTELKKFVHLNKTSIVIINPSEDEHDTGTEYSMGRKRVDVGKPEYMVCSSDGEYDVETRAERLRARIEKQNKNKWAEDDAACEAAINFVGESKFFNMREKNTPQQRGRQRAKCDDELVEEEMHVNVNEEARCDPFSGPVPDKNFQDSSNPIRSGVNEYGVSADDVHSNTANTSNDIYEQFNYFGLNNFMEETILDSRDQLVVGDDENLKVISEMVPEALLMSENDNMDEFEYDDDYSNYASLAAKMELYKGMVDSDEVASGDDDRQTEVSDVEESSSAPTLTVDVDFNSCENSNLVKNATPSKRKIKDKSLRNKTATLFVRNKNVNSETSGTQNLQLVTIEKEQSGNTDSDERKEDEPVTNFKQFTNWVFKQSYEKEQERLKLRRPGLMKTLSIKEEFVKKLQKHTSAFLSTTTGEVFQDEAVLKSSSMPLLAPPVVDPSARSLQSLAVFLTHGEDPSYFPWKSVNVQQQINDDFVYDEFVKRVEQEKIDAFNPAIKSELVDKEDDFLIQLLIYQATDPEDVLPDEVKLYIEPKLAYEMHMLGSQTVQDLISAIHCENDYVYLQDIPHPDQYVEDTRHYAKKKYPSSMILIHETVYSDQSVSEMDYVSVINDWAKRPPQKNSGPFKRGNLTTKLKDLELRFGFPYVYIHLGGCEHIFVFTKSRLLHLEDDHLIKSYPKIIGMTRFKNIYCRVDNEYLARWAVSGFKGCPENPMLLCSECVLMYCYDNRKRKCGDFKIYPFTQMANIL</sequence>